<organism evidence="2 3">
    <name type="scientific">Streptosporangium lutulentum</name>
    <dbReference type="NCBI Taxonomy" id="1461250"/>
    <lineage>
        <taxon>Bacteria</taxon>
        <taxon>Bacillati</taxon>
        <taxon>Actinomycetota</taxon>
        <taxon>Actinomycetes</taxon>
        <taxon>Streptosporangiales</taxon>
        <taxon>Streptosporangiaceae</taxon>
        <taxon>Streptosporangium</taxon>
    </lineage>
</organism>
<comment type="caution">
    <text evidence="2">The sequence shown here is derived from an EMBL/GenBank/DDBJ whole genome shotgun (WGS) entry which is preliminary data.</text>
</comment>
<dbReference type="RefSeq" id="WP_307566103.1">
    <property type="nucleotide sequence ID" value="NZ_JAUSQU010000001.1"/>
</dbReference>
<feature type="region of interest" description="Disordered" evidence="1">
    <location>
        <begin position="72"/>
        <end position="108"/>
    </location>
</feature>
<accession>A0ABT9QQJ6</accession>
<reference evidence="2 3" key="1">
    <citation type="submission" date="2023-07" db="EMBL/GenBank/DDBJ databases">
        <title>Sequencing the genomes of 1000 actinobacteria strains.</title>
        <authorList>
            <person name="Klenk H.-P."/>
        </authorList>
    </citation>
    <scope>NUCLEOTIDE SEQUENCE [LARGE SCALE GENOMIC DNA]</scope>
    <source>
        <strain evidence="2 3">DSM 46740</strain>
    </source>
</reference>
<sequence length="108" mass="11921">MSVRDWDIVGGVALRQINGKQITVTPGRFGDIEAAIKDWEAKEALRQRRSVEELGELVDAALDRMLEKADVSRPVRRGRAKPTASDTVAPGARRSQLPARTPCDLQVE</sequence>
<gene>
    <name evidence="2" type="ORF">J2853_007872</name>
</gene>
<keyword evidence="3" id="KW-1185">Reference proteome</keyword>
<evidence type="ECO:0000313" key="2">
    <source>
        <dbReference type="EMBL" id="MDP9848661.1"/>
    </source>
</evidence>
<evidence type="ECO:0000313" key="3">
    <source>
        <dbReference type="Proteomes" id="UP001225356"/>
    </source>
</evidence>
<proteinExistence type="predicted"/>
<dbReference type="Proteomes" id="UP001225356">
    <property type="component" value="Unassembled WGS sequence"/>
</dbReference>
<name>A0ABT9QQJ6_9ACTN</name>
<protein>
    <submittedName>
        <fullName evidence="2">Topoisomerase IA-like protein</fullName>
    </submittedName>
</protein>
<dbReference type="EMBL" id="JAUSQU010000001">
    <property type="protein sequence ID" value="MDP9848661.1"/>
    <property type="molecule type" value="Genomic_DNA"/>
</dbReference>
<evidence type="ECO:0000256" key="1">
    <source>
        <dbReference type="SAM" id="MobiDB-lite"/>
    </source>
</evidence>